<accession>A0A6B3NP17</accession>
<sequence>MVQIIQASELSLHEVKERFNLQEVTDDSFFWEWRRRNQLYDVLAILKQLKGLVQGG</sequence>
<protein>
    <submittedName>
        <fullName evidence="1">Uncharacterized protein</fullName>
    </submittedName>
</protein>
<comment type="caution">
    <text evidence="1">The sequence shown here is derived from an EMBL/GenBank/DDBJ whole genome shotgun (WGS) entry which is preliminary data.</text>
</comment>
<evidence type="ECO:0000313" key="1">
    <source>
        <dbReference type="EMBL" id="NER31281.1"/>
    </source>
</evidence>
<gene>
    <name evidence="1" type="ORF">F6J89_27595</name>
</gene>
<dbReference type="EMBL" id="JAAHFQ010000772">
    <property type="protein sequence ID" value="NER31281.1"/>
    <property type="molecule type" value="Genomic_DNA"/>
</dbReference>
<reference evidence="1" key="1">
    <citation type="submission" date="2019-11" db="EMBL/GenBank/DDBJ databases">
        <title>Genomic insights into an expanded diversity of filamentous marine cyanobacteria reveals the extraordinary biosynthetic potential of Moorea and Okeania.</title>
        <authorList>
            <person name="Ferreira Leao T."/>
            <person name="Wang M."/>
            <person name="Moss N."/>
            <person name="Da Silva R."/>
            <person name="Sanders J."/>
            <person name="Nurk S."/>
            <person name="Gurevich A."/>
            <person name="Humphrey G."/>
            <person name="Reher R."/>
            <person name="Zhu Q."/>
            <person name="Belda-Ferre P."/>
            <person name="Glukhov E."/>
            <person name="Rex R."/>
            <person name="Dorrestein P.C."/>
            <person name="Knight R."/>
            <person name="Pevzner P."/>
            <person name="Gerwick W.H."/>
            <person name="Gerwick L."/>
        </authorList>
    </citation>
    <scope>NUCLEOTIDE SEQUENCE</scope>
    <source>
        <strain evidence="1">SIO1C4</strain>
    </source>
</reference>
<dbReference type="AlphaFoldDB" id="A0A6B3NP17"/>
<name>A0A6B3NP17_9CYAN</name>
<organism evidence="1">
    <name type="scientific">Symploca sp. SIO1C4</name>
    <dbReference type="NCBI Taxonomy" id="2607765"/>
    <lineage>
        <taxon>Bacteria</taxon>
        <taxon>Bacillati</taxon>
        <taxon>Cyanobacteriota</taxon>
        <taxon>Cyanophyceae</taxon>
        <taxon>Coleofasciculales</taxon>
        <taxon>Coleofasciculaceae</taxon>
        <taxon>Symploca</taxon>
    </lineage>
</organism>
<proteinExistence type="predicted"/>